<sequence>MGEAKHRKSSDSDCDSESVMTNFETKPLTPIYTEWGDIIKNWPLTTFCIVSNEFCERFSYYGMRTVLTLYLLNVLKMSYNSSTVFFNGFTVLCYLTPLLGSVLADGYIGKFKTIFFVSILYTIGQIILAFSSISNFKSSLHPWLDYLGLAIIGFGTGGIKPCVNSFGGEQFEQHQERMLSLFFSMFYFSINAGSMISTFISPIFRSMPCLGQDTCFPLAFGIPACLMIVATVVFMAGSFKYKKPVVKENVFGVVFHIMGRALKNKWNRKSKEKRDHWLDHYMSTHVCASDEKCVALQKLKRDGAACDKYNMVDDIKQLLRVMIMFLPVPIFWSLYDQQGSIWLIQAIQMDCRVGSLLILPDQMQTLNAVLILIFIPLFQIVIYPVIEIFFKLTSLRKMVLGGLLATAAFVVSGLVQFQINKTLPVNPIEGQSFVNFFNTLSNCEIYINPTNLDSIVTNNIKNATIGTSPISALTTVETGLVVKSGASTFNIRHEGRGCGYQIPQSVTYKFDSQQVAYIVFNKQGVYKQVADQTKPTEGTGEFSMNINMALDIPYAGNLALCKLDADNFDKKFPCDPRQSGSSFYYWERNYDDGTDDMNSTIYQNNFGTATNVSNYSFKPVKPGKWGLYYMFNTPKDINHQTYSKENVEIKRTGVEFDIKGQGGIFSFIVTGNYQHPQFSYYQFVSDNTVSIVWQVPQIVIITAAEICFSVTGLEFAYSQAAPSMKAVVQALWLLTTAIGDSIIVLIAALNLFDDMAVEFMVYAGAMLVVIVIFALLSQFYYEYKNYGEETEDKPKLTTFNNTGYVEHDEE</sequence>
<protein>
    <submittedName>
        <fullName evidence="2">Peptide transporter</fullName>
    </submittedName>
</protein>
<name>A0AC35U792_9BILA</name>
<dbReference type="WBParaSite" id="RSKR_0000824800.1">
    <property type="protein sequence ID" value="RSKR_0000824800.1"/>
    <property type="gene ID" value="RSKR_0000824800"/>
</dbReference>
<accession>A0AC35U792</accession>
<organism evidence="1 2">
    <name type="scientific">Rhabditophanes sp. KR3021</name>
    <dbReference type="NCBI Taxonomy" id="114890"/>
    <lineage>
        <taxon>Eukaryota</taxon>
        <taxon>Metazoa</taxon>
        <taxon>Ecdysozoa</taxon>
        <taxon>Nematoda</taxon>
        <taxon>Chromadorea</taxon>
        <taxon>Rhabditida</taxon>
        <taxon>Tylenchina</taxon>
        <taxon>Panagrolaimomorpha</taxon>
        <taxon>Strongyloidoidea</taxon>
        <taxon>Alloionematidae</taxon>
        <taxon>Rhabditophanes</taxon>
    </lineage>
</organism>
<reference evidence="2" key="1">
    <citation type="submission" date="2016-11" db="UniProtKB">
        <authorList>
            <consortium name="WormBaseParasite"/>
        </authorList>
    </citation>
    <scope>IDENTIFICATION</scope>
    <source>
        <strain evidence="2">KR3021</strain>
    </source>
</reference>
<evidence type="ECO:0000313" key="2">
    <source>
        <dbReference type="WBParaSite" id="RSKR_0000824800.1"/>
    </source>
</evidence>
<evidence type="ECO:0000313" key="1">
    <source>
        <dbReference type="Proteomes" id="UP000095286"/>
    </source>
</evidence>
<dbReference type="Proteomes" id="UP000095286">
    <property type="component" value="Unplaced"/>
</dbReference>
<proteinExistence type="predicted"/>